<organism evidence="5 6">
    <name type="scientific">Centipeda periodontii DSM 2778</name>
    <dbReference type="NCBI Taxonomy" id="888060"/>
    <lineage>
        <taxon>Bacteria</taxon>
        <taxon>Bacillati</taxon>
        <taxon>Bacillota</taxon>
        <taxon>Negativicutes</taxon>
        <taxon>Selenomonadales</taxon>
        <taxon>Selenomonadaceae</taxon>
        <taxon>Centipeda</taxon>
    </lineage>
</organism>
<sequence>MMTTAKEGSMTAGKIVTSETFAKVRETLRAQGKTVVLCHGVFDLLHYGHVEHLEDAKRQGDVLVVSVTAGRFVNKGPGRPYFSDAQRMAFLASLAVVDYVLLSESVTVHDIVHCVQPDVYAKGQEYATAANDVTGNIGSEQEIVERYGGRIYFTQGAVYSSTKLLNTFFSTMPEEAREAALAIKSRYGEDVYGQMRQIVESFRDVRVLVVGDVILDNYIFCNVQGVTMKDATLSAFCDGEEMYAGGSLAIARHLANFSDRVTLLSMMGEEAGYRDFIAEKMQGVHLELLEDAHFVTPLKRRYLKHNAVRQEFTKLFAVNYLLKRGQRKRFDYRAFHARLEQEAGKYDVVVVCDYGHGLLDETSIRILERNAKFLTVNCQTNSSNYGTNIITKYQRADAFVVDERELRLAFGQALTPRHHLLKKLRERLHSAMAWGTIGADGAIGQKDEEEVRIPALVHKVKDTIGAGDAFYALAALSAVKNVPIDMATLLANTSGALKTNVVGNKEAVQKVDLLKFLGTVLNV</sequence>
<protein>
    <submittedName>
        <fullName evidence="5">ADP-heptose synthase</fullName>
    </submittedName>
</protein>
<dbReference type="InterPro" id="IPR014729">
    <property type="entry name" value="Rossmann-like_a/b/a_fold"/>
</dbReference>
<dbReference type="PANTHER" id="PTHR46969">
    <property type="entry name" value="BIFUNCTIONAL PROTEIN HLDE"/>
    <property type="match status" value="1"/>
</dbReference>
<accession>F5RQC7</accession>
<dbReference type="NCBIfam" id="TIGR00125">
    <property type="entry name" value="cyt_tran_rel"/>
    <property type="match status" value="1"/>
</dbReference>
<gene>
    <name evidence="5" type="ORF">HMPREF9081_2463</name>
</gene>
<keyword evidence="2" id="KW-0119">Carbohydrate metabolism</keyword>
<dbReference type="eggNOG" id="COG0615">
    <property type="taxonomic scope" value="Bacteria"/>
</dbReference>
<comment type="caution">
    <text evidence="5">The sequence shown here is derived from an EMBL/GenBank/DDBJ whole genome shotgun (WGS) entry which is preliminary data.</text>
</comment>
<dbReference type="eggNOG" id="COG2870">
    <property type="taxonomic scope" value="Bacteria"/>
</dbReference>
<evidence type="ECO:0000313" key="5">
    <source>
        <dbReference type="EMBL" id="EGK56961.1"/>
    </source>
</evidence>
<dbReference type="InterPro" id="IPR029056">
    <property type="entry name" value="Ribokinase-like"/>
</dbReference>
<feature type="domain" description="Carbohydrate kinase PfkB" evidence="3">
    <location>
        <begin position="207"/>
        <end position="504"/>
    </location>
</feature>
<keyword evidence="6" id="KW-1185">Reference proteome</keyword>
<dbReference type="PANTHER" id="PTHR46969:SF1">
    <property type="entry name" value="BIFUNCTIONAL PROTEIN HLDE"/>
    <property type="match status" value="1"/>
</dbReference>
<keyword evidence="1" id="KW-0511">Multifunctional enzyme</keyword>
<name>F5RQC7_9FIRM</name>
<dbReference type="GO" id="GO:0033785">
    <property type="term" value="F:heptose 7-phosphate kinase activity"/>
    <property type="evidence" value="ECO:0007669"/>
    <property type="project" value="TreeGrafter"/>
</dbReference>
<dbReference type="SUPFAM" id="SSF53613">
    <property type="entry name" value="Ribokinase-like"/>
    <property type="match status" value="1"/>
</dbReference>
<dbReference type="GO" id="GO:0033786">
    <property type="term" value="F:heptose-1-phosphate adenylyltransferase activity"/>
    <property type="evidence" value="ECO:0007669"/>
    <property type="project" value="TreeGrafter"/>
</dbReference>
<feature type="domain" description="Cytidyltransferase-like" evidence="4">
    <location>
        <begin position="38"/>
        <end position="163"/>
    </location>
</feature>
<dbReference type="AlphaFoldDB" id="F5RQC7"/>
<dbReference type="SUPFAM" id="SSF52374">
    <property type="entry name" value="Nucleotidylyl transferase"/>
    <property type="match status" value="1"/>
</dbReference>
<dbReference type="Gene3D" id="3.40.1190.20">
    <property type="match status" value="1"/>
</dbReference>
<evidence type="ECO:0000259" key="4">
    <source>
        <dbReference type="Pfam" id="PF01467"/>
    </source>
</evidence>
<dbReference type="HOGENOM" id="CLU_534032_0_0_9"/>
<evidence type="ECO:0000313" key="6">
    <source>
        <dbReference type="Proteomes" id="UP000004067"/>
    </source>
</evidence>
<dbReference type="GO" id="GO:0005829">
    <property type="term" value="C:cytosol"/>
    <property type="evidence" value="ECO:0007669"/>
    <property type="project" value="TreeGrafter"/>
</dbReference>
<dbReference type="Proteomes" id="UP000004067">
    <property type="component" value="Unassembled WGS sequence"/>
</dbReference>
<dbReference type="InterPro" id="IPR004821">
    <property type="entry name" value="Cyt_trans-like"/>
</dbReference>
<dbReference type="Pfam" id="PF00294">
    <property type="entry name" value="PfkB"/>
    <property type="match status" value="1"/>
</dbReference>
<proteinExistence type="predicted"/>
<reference evidence="5 6" key="1">
    <citation type="submission" date="2011-04" db="EMBL/GenBank/DDBJ databases">
        <authorList>
            <person name="Muzny D."/>
            <person name="Qin X."/>
            <person name="Deng J."/>
            <person name="Jiang H."/>
            <person name="Liu Y."/>
            <person name="Qu J."/>
            <person name="Song X.-Z."/>
            <person name="Zhang L."/>
            <person name="Thornton R."/>
            <person name="Coyle M."/>
            <person name="Francisco L."/>
            <person name="Jackson L."/>
            <person name="Javaid M."/>
            <person name="Korchina V."/>
            <person name="Kovar C."/>
            <person name="Mata R."/>
            <person name="Mathew T."/>
            <person name="Ngo R."/>
            <person name="Nguyen L."/>
            <person name="Nguyen N."/>
            <person name="Okwuonu G."/>
            <person name="Ongeri F."/>
            <person name="Pham C."/>
            <person name="Simmons D."/>
            <person name="Wilczek-Boney K."/>
            <person name="Hale W."/>
            <person name="Jakkamsetti A."/>
            <person name="Pham P."/>
            <person name="Ruth R."/>
            <person name="San Lucas F."/>
            <person name="Warren J."/>
            <person name="Zhang J."/>
            <person name="Zhao Z."/>
            <person name="Zhou C."/>
            <person name="Zhu D."/>
            <person name="Lee S."/>
            <person name="Bess C."/>
            <person name="Blankenburg K."/>
            <person name="Forbes L."/>
            <person name="Fu Q."/>
            <person name="Gubbala S."/>
            <person name="Hirani K."/>
            <person name="Jayaseelan J.C."/>
            <person name="Lara F."/>
            <person name="Munidasa M."/>
            <person name="Palculict T."/>
            <person name="Patil S."/>
            <person name="Pu L.-L."/>
            <person name="Saada N."/>
            <person name="Tang L."/>
            <person name="Weissenberger G."/>
            <person name="Zhu Y."/>
            <person name="Hemphill L."/>
            <person name="Shang Y."/>
            <person name="Youmans B."/>
            <person name="Ayvaz T."/>
            <person name="Ross M."/>
            <person name="Santibanez J."/>
            <person name="Aqrawi P."/>
            <person name="Gross S."/>
            <person name="Joshi V."/>
            <person name="Fowler G."/>
            <person name="Nazareth L."/>
            <person name="Reid J."/>
            <person name="Worley K."/>
            <person name="Petrosino J."/>
            <person name="Highlander S."/>
            <person name="Gibbs R."/>
        </authorList>
    </citation>
    <scope>NUCLEOTIDE SEQUENCE [LARGE SCALE GENOMIC DNA]</scope>
    <source>
        <strain evidence="5 6">DSM 2778</strain>
    </source>
</reference>
<dbReference type="STRING" id="888060.HMPREF9081_2463"/>
<dbReference type="InterPro" id="IPR011611">
    <property type="entry name" value="PfkB_dom"/>
</dbReference>
<evidence type="ECO:0000256" key="2">
    <source>
        <dbReference type="ARBA" id="ARBA00023277"/>
    </source>
</evidence>
<dbReference type="Gene3D" id="3.40.50.620">
    <property type="entry name" value="HUPs"/>
    <property type="match status" value="1"/>
</dbReference>
<evidence type="ECO:0000259" key="3">
    <source>
        <dbReference type="Pfam" id="PF00294"/>
    </source>
</evidence>
<evidence type="ECO:0000256" key="1">
    <source>
        <dbReference type="ARBA" id="ARBA00023268"/>
    </source>
</evidence>
<dbReference type="Pfam" id="PF01467">
    <property type="entry name" value="CTP_transf_like"/>
    <property type="match status" value="1"/>
</dbReference>
<dbReference type="EMBL" id="AFHQ01000060">
    <property type="protein sequence ID" value="EGK56961.1"/>
    <property type="molecule type" value="Genomic_DNA"/>
</dbReference>